<accession>A0A8J3EK93</accession>
<gene>
    <name evidence="3" type="ORF">GCM10007096_02140</name>
</gene>
<dbReference type="AlphaFoldDB" id="A0A8J3EK93"/>
<feature type="compositionally biased region" description="Basic and acidic residues" evidence="1">
    <location>
        <begin position="36"/>
        <end position="80"/>
    </location>
</feature>
<protein>
    <recommendedName>
        <fullName evidence="2">Transcobalamin-like C-terminal domain-containing protein</fullName>
    </recommendedName>
</protein>
<reference evidence="3" key="2">
    <citation type="submission" date="2020-09" db="EMBL/GenBank/DDBJ databases">
        <authorList>
            <person name="Sun Q."/>
            <person name="Zhou Y."/>
        </authorList>
    </citation>
    <scope>NUCLEOTIDE SEQUENCE</scope>
    <source>
        <strain evidence="3">CGMCC 1.12777</strain>
    </source>
</reference>
<reference evidence="3" key="1">
    <citation type="journal article" date="2014" name="Int. J. Syst. Evol. Microbiol.">
        <title>Complete genome sequence of Corynebacterium casei LMG S-19264T (=DSM 44701T), isolated from a smear-ripened cheese.</title>
        <authorList>
            <consortium name="US DOE Joint Genome Institute (JGI-PGF)"/>
            <person name="Walter F."/>
            <person name="Albersmeier A."/>
            <person name="Kalinowski J."/>
            <person name="Ruckert C."/>
        </authorList>
    </citation>
    <scope>NUCLEOTIDE SEQUENCE</scope>
    <source>
        <strain evidence="3">CGMCC 1.12777</strain>
    </source>
</reference>
<evidence type="ECO:0000259" key="2">
    <source>
        <dbReference type="Pfam" id="PF14478"/>
    </source>
</evidence>
<dbReference type="Proteomes" id="UP000656813">
    <property type="component" value="Unassembled WGS sequence"/>
</dbReference>
<organism evidence="3 4">
    <name type="scientific">Pullulanibacillus pueri</name>
    <dbReference type="NCBI Taxonomy" id="1437324"/>
    <lineage>
        <taxon>Bacteria</taxon>
        <taxon>Bacillati</taxon>
        <taxon>Bacillota</taxon>
        <taxon>Bacilli</taxon>
        <taxon>Bacillales</taxon>
        <taxon>Sporolactobacillaceae</taxon>
        <taxon>Pullulanibacillus</taxon>
    </lineage>
</organism>
<dbReference type="InterPro" id="IPR027954">
    <property type="entry name" value="Transcobalamin-like_C"/>
</dbReference>
<evidence type="ECO:0000256" key="1">
    <source>
        <dbReference type="SAM" id="MobiDB-lite"/>
    </source>
</evidence>
<proteinExistence type="predicted"/>
<evidence type="ECO:0000313" key="4">
    <source>
        <dbReference type="Proteomes" id="UP000656813"/>
    </source>
</evidence>
<comment type="caution">
    <text evidence="3">The sequence shown here is derived from an EMBL/GenBank/DDBJ whole genome shotgun (WGS) entry which is preliminary data.</text>
</comment>
<name>A0A8J3EK93_9BACL</name>
<dbReference type="PROSITE" id="PS51257">
    <property type="entry name" value="PROKAR_LIPOPROTEIN"/>
    <property type="match status" value="1"/>
</dbReference>
<keyword evidence="4" id="KW-1185">Reference proteome</keyword>
<dbReference type="Gene3D" id="2.170.130.30">
    <property type="match status" value="1"/>
</dbReference>
<evidence type="ECO:0000313" key="3">
    <source>
        <dbReference type="EMBL" id="GGH74175.1"/>
    </source>
</evidence>
<feature type="domain" description="Transcobalamin-like C-terminal" evidence="2">
    <location>
        <begin position="177"/>
        <end position="251"/>
    </location>
</feature>
<dbReference type="RefSeq" id="WP_188495179.1">
    <property type="nucleotide sequence ID" value="NZ_BMFV01000001.1"/>
</dbReference>
<feature type="compositionally biased region" description="Basic and acidic residues" evidence="1">
    <location>
        <begin position="88"/>
        <end position="112"/>
    </location>
</feature>
<dbReference type="EMBL" id="BMFV01000001">
    <property type="protein sequence ID" value="GGH74175.1"/>
    <property type="molecule type" value="Genomic_DNA"/>
</dbReference>
<dbReference type="Pfam" id="PF14478">
    <property type="entry name" value="DUF4430"/>
    <property type="match status" value="1"/>
</dbReference>
<feature type="region of interest" description="Disordered" evidence="1">
    <location>
        <begin position="31"/>
        <end position="152"/>
    </location>
</feature>
<feature type="compositionally biased region" description="Low complexity" evidence="1">
    <location>
        <begin position="124"/>
        <end position="136"/>
    </location>
</feature>
<sequence>MYFKKSIVYLVFILLFTFLVGGCAKDKVQPLTQDQVKQETQSEDHEGQKVSENTKQKDAAKNEKVEEKSSQEKATQEKSTSRTTQSQEKVEKSPEESSVKKEASSASTERKKSAASSQTKSENKTSTATAKASTKATSKEEPAVQKQQPVSTATVSITGYNSKTILSSTKVEIQKNDTVFDVTKRVLQARGIAYEKSGSGATLYIKGIAGTYEFDHGANSGWLAEKNGQSLSRSAGIEPVQKGDNIHWIYTHNYTKNGG</sequence>